<dbReference type="Proteomes" id="UP000694257">
    <property type="component" value="Chromosome"/>
</dbReference>
<keyword evidence="2" id="KW-1185">Reference proteome</keyword>
<organism evidence="1 2">
    <name type="scientific">Nocardia iowensis</name>
    <dbReference type="NCBI Taxonomy" id="204891"/>
    <lineage>
        <taxon>Bacteria</taxon>
        <taxon>Bacillati</taxon>
        <taxon>Actinomycetota</taxon>
        <taxon>Actinomycetes</taxon>
        <taxon>Mycobacteriales</taxon>
        <taxon>Nocardiaceae</taxon>
        <taxon>Nocardia</taxon>
    </lineage>
</organism>
<dbReference type="EMBL" id="CP078145">
    <property type="protein sequence ID" value="QXN94319.1"/>
    <property type="molecule type" value="Genomic_DNA"/>
</dbReference>
<protein>
    <recommendedName>
        <fullName evidence="3">SnoaL-like domain-containing protein</fullName>
    </recommendedName>
</protein>
<name>A0ABX8RXC1_NOCIO</name>
<dbReference type="RefSeq" id="WP_218476817.1">
    <property type="nucleotide sequence ID" value="NZ_BAABJN010000018.1"/>
</dbReference>
<sequence length="138" mass="15426">MDRSTYDTYVSLYNSGDYRTVVDTYYTDDVSFVIYGKTVTHGAADTLRWLTEIHDGVTETLLIDEVISDGDNSLRVRAREKMECVRDTDKLATGPMHAGDVRIAPLDAHYLIRDGKFSRISLERGAGPVEVSFAAEGR</sequence>
<proteinExistence type="predicted"/>
<reference evidence="1 2" key="1">
    <citation type="submission" date="2021-07" db="EMBL/GenBank/DDBJ databases">
        <title>Whole Genome Sequence of Nocardia Iowensis.</title>
        <authorList>
            <person name="Lamm A."/>
            <person name="Collins-Fairclough A.M."/>
            <person name="Bunk B."/>
            <person name="Sproer C."/>
        </authorList>
    </citation>
    <scope>NUCLEOTIDE SEQUENCE [LARGE SCALE GENOMIC DNA]</scope>
    <source>
        <strain evidence="1 2">NRRL 5646</strain>
    </source>
</reference>
<gene>
    <name evidence="1" type="ORF">KV110_15430</name>
</gene>
<evidence type="ECO:0008006" key="3">
    <source>
        <dbReference type="Google" id="ProtNLM"/>
    </source>
</evidence>
<evidence type="ECO:0000313" key="2">
    <source>
        <dbReference type="Proteomes" id="UP000694257"/>
    </source>
</evidence>
<evidence type="ECO:0000313" key="1">
    <source>
        <dbReference type="EMBL" id="QXN94319.1"/>
    </source>
</evidence>
<accession>A0ABX8RXC1</accession>